<evidence type="ECO:0000313" key="2">
    <source>
        <dbReference type="Proteomes" id="UP001144978"/>
    </source>
</evidence>
<evidence type="ECO:0000313" key="1">
    <source>
        <dbReference type="EMBL" id="KAJ2955008.1"/>
    </source>
</evidence>
<name>A0ACC1MA96_9APHY</name>
<reference evidence="1" key="1">
    <citation type="submission" date="2022-08" db="EMBL/GenBank/DDBJ databases">
        <title>Genome Sequence of Pycnoporus sanguineus.</title>
        <authorList>
            <person name="Buettner E."/>
        </authorList>
    </citation>
    <scope>NUCLEOTIDE SEQUENCE</scope>
    <source>
        <strain evidence="1">CG-C14</strain>
    </source>
</reference>
<dbReference type="Proteomes" id="UP001144978">
    <property type="component" value="Unassembled WGS sequence"/>
</dbReference>
<dbReference type="EMBL" id="JANSHE010007971">
    <property type="protein sequence ID" value="KAJ2955008.1"/>
    <property type="molecule type" value="Genomic_DNA"/>
</dbReference>
<accession>A0ACC1MA96</accession>
<organism evidence="1 2">
    <name type="scientific">Trametes sanguinea</name>
    <dbReference type="NCBI Taxonomy" id="158606"/>
    <lineage>
        <taxon>Eukaryota</taxon>
        <taxon>Fungi</taxon>
        <taxon>Dikarya</taxon>
        <taxon>Basidiomycota</taxon>
        <taxon>Agaricomycotina</taxon>
        <taxon>Agaricomycetes</taxon>
        <taxon>Polyporales</taxon>
        <taxon>Polyporaceae</taxon>
        <taxon>Trametes</taxon>
    </lineage>
</organism>
<comment type="caution">
    <text evidence="1">The sequence shown here is derived from an EMBL/GenBank/DDBJ whole genome shotgun (WGS) entry which is preliminary data.</text>
</comment>
<protein>
    <submittedName>
        <fullName evidence="1">Uncharacterized protein</fullName>
    </submittedName>
</protein>
<keyword evidence="2" id="KW-1185">Reference proteome</keyword>
<gene>
    <name evidence="1" type="ORF">NUW54_g14781</name>
</gene>
<proteinExistence type="predicted"/>
<sequence length="210" mass="22967">MPALLLRRPVCRRSLSPSTSAIPRHEFSGHDGLAASKRKSLNRTTMMHPATEQRWTDVPAAVVRSLCATYSCTSEAACGTCVRIKDSPLRPLPPGGELGTERRGERREREREERERREKGRGRGRAGEDEHEEIRGGAGPGAAHGPPLFHAATRALSLSLCFPFIPSPALFPSPRLLLHHHHITNPILLLRPPLAVASDCPTVTVTVTAH</sequence>